<feature type="domain" description="Glycosyltransferase 2-like" evidence="10">
    <location>
        <begin position="31"/>
        <end position="158"/>
    </location>
</feature>
<keyword evidence="8" id="KW-0961">Cell wall biogenesis/degradation</keyword>
<evidence type="ECO:0000256" key="7">
    <source>
        <dbReference type="ARBA" id="ARBA00023136"/>
    </source>
</evidence>
<dbReference type="InterPro" id="IPR032675">
    <property type="entry name" value="LRR_dom_sf"/>
</dbReference>
<dbReference type="EMBL" id="KN653373">
    <property type="protein sequence ID" value="KHN27326.1"/>
    <property type="molecule type" value="Genomic_DNA"/>
</dbReference>
<keyword evidence="6" id="KW-0333">Golgi apparatus</keyword>
<dbReference type="PROSITE" id="PS00108">
    <property type="entry name" value="PROTEIN_KINASE_ST"/>
    <property type="match status" value="1"/>
</dbReference>
<evidence type="ECO:0000256" key="8">
    <source>
        <dbReference type="ARBA" id="ARBA00023316"/>
    </source>
</evidence>
<comment type="subcellular location">
    <subcellularLocation>
        <location evidence="1">Golgi apparatus membrane</location>
        <topology evidence="1">Multi-pass membrane protein</topology>
    </subcellularLocation>
</comment>
<keyword evidence="3 12" id="KW-0808">Transferase</keyword>
<dbReference type="InterPro" id="IPR029044">
    <property type="entry name" value="Nucleotide-diphossugar_trans"/>
</dbReference>
<dbReference type="InterPro" id="IPR008271">
    <property type="entry name" value="Ser/Thr_kinase_AS"/>
</dbReference>
<evidence type="ECO:0000259" key="11">
    <source>
        <dbReference type="Pfam" id="PF07714"/>
    </source>
</evidence>
<dbReference type="SUPFAM" id="SSF56112">
    <property type="entry name" value="Protein kinase-like (PK-like)"/>
    <property type="match status" value="1"/>
</dbReference>
<dbReference type="Proteomes" id="UP000053555">
    <property type="component" value="Unassembled WGS sequence"/>
</dbReference>
<dbReference type="PANTHER" id="PTHR32044:SF80">
    <property type="entry name" value="XYLOGLUCAN GLYCOSYLTRANSFERASE 2-RELATED"/>
    <property type="match status" value="1"/>
</dbReference>
<dbReference type="Gene3D" id="3.90.550.10">
    <property type="entry name" value="Spore Coat Polysaccharide Biosynthesis Protein SpsA, Chain A"/>
    <property type="match status" value="1"/>
</dbReference>
<evidence type="ECO:0000259" key="10">
    <source>
        <dbReference type="Pfam" id="PF00535"/>
    </source>
</evidence>
<dbReference type="Gene3D" id="3.80.10.10">
    <property type="entry name" value="Ribonuclease Inhibitor"/>
    <property type="match status" value="1"/>
</dbReference>
<dbReference type="Pfam" id="PF07714">
    <property type="entry name" value="PK_Tyr_Ser-Thr"/>
    <property type="match status" value="1"/>
</dbReference>
<evidence type="ECO:0000256" key="1">
    <source>
        <dbReference type="ARBA" id="ARBA00004653"/>
    </source>
</evidence>
<protein>
    <submittedName>
        <fullName evidence="12">Putative xyloglucan glycosyltransferase 2</fullName>
        <ecNumber evidence="12">2.4.1.32</ecNumber>
    </submittedName>
</protein>
<dbReference type="Pfam" id="PF00535">
    <property type="entry name" value="Glycos_transf_2"/>
    <property type="match status" value="1"/>
</dbReference>
<dbReference type="Pfam" id="PF00560">
    <property type="entry name" value="LRR_1"/>
    <property type="match status" value="1"/>
</dbReference>
<dbReference type="GO" id="GO:0047259">
    <property type="term" value="F:glucomannan 4-beta-mannosyltransferase activity"/>
    <property type="evidence" value="ECO:0007669"/>
    <property type="project" value="UniProtKB-EC"/>
</dbReference>
<dbReference type="SUPFAM" id="SSF52058">
    <property type="entry name" value="L domain-like"/>
    <property type="match status" value="1"/>
</dbReference>
<reference evidence="12" key="1">
    <citation type="submission" date="2014-07" db="EMBL/GenBank/DDBJ databases">
        <title>Identification of a novel salt tolerance gene in wild soybean by whole-genome sequencing.</title>
        <authorList>
            <person name="Lam H.-M."/>
            <person name="Qi X."/>
            <person name="Li M.-W."/>
            <person name="Liu X."/>
            <person name="Xie M."/>
            <person name="Ni M."/>
            <person name="Xu X."/>
        </authorList>
    </citation>
    <scope>NUCLEOTIDE SEQUENCE [LARGE SCALE GENOMIC DNA]</scope>
    <source>
        <tissue evidence="12">Root</tissue>
    </source>
</reference>
<dbReference type="Gene3D" id="1.10.510.10">
    <property type="entry name" value="Transferase(Phosphotransferase) domain 1"/>
    <property type="match status" value="2"/>
</dbReference>
<evidence type="ECO:0000256" key="4">
    <source>
        <dbReference type="ARBA" id="ARBA00022692"/>
    </source>
</evidence>
<feature type="transmembrane region" description="Helical" evidence="9">
    <location>
        <begin position="294"/>
        <end position="315"/>
    </location>
</feature>
<dbReference type="InterPro" id="IPR001611">
    <property type="entry name" value="Leu-rich_rpt"/>
</dbReference>
<dbReference type="PANTHER" id="PTHR32044">
    <property type="entry name" value="GLUCOMANNAN 4-BETA-MANNOSYLTRANSFERASE 9"/>
    <property type="match status" value="1"/>
</dbReference>
<feature type="domain" description="Serine-threonine/tyrosine-protein kinase catalytic" evidence="11">
    <location>
        <begin position="329"/>
        <end position="387"/>
    </location>
</feature>
<gene>
    <name evidence="12" type="ORF">glysoja_031934</name>
</gene>
<keyword evidence="4 9" id="KW-0812">Transmembrane</keyword>
<evidence type="ECO:0000256" key="5">
    <source>
        <dbReference type="ARBA" id="ARBA00022989"/>
    </source>
</evidence>
<dbReference type="GO" id="GO:0071555">
    <property type="term" value="P:cell wall organization"/>
    <property type="evidence" value="ECO:0007669"/>
    <property type="project" value="UniProtKB-KW"/>
</dbReference>
<dbReference type="InterPro" id="IPR001173">
    <property type="entry name" value="Glyco_trans_2-like"/>
</dbReference>
<accession>A0A0B2R072</accession>
<sequence>MSEIKAVLYYTELSTHVYDQSISPVSQLDWPKDHLLIIVLDDSDDEGIQWLIKGEVSKWSQKGVNTIYRHRKFRTGYKASNLKSAMSCDYDKDYEFVAIFNADFQPNPNFLKQIVPHFKGNLELALVQARWDFVNKDENLLTRLQNINLCFHFEIEQQELQLSVNKLSGIIPLEISNCTSLNKLELHNNAFSGFIPPDIGNCTSLYRLRLNHNRLVGVLDLSHNKLSGNLVALSNLENLVSLNVCFNGLSGELPNTPFSHNLPLSDLAKNQGLYIAGVVITPDDKGHARSAMKFIMSILLSTNAILVLLTIYVLIRTHMANKVLMENDTWEMSVAHALAYLHHDCLPAIIHGDVKAMNVLLGPGYQPYVADFGLVRTAIENGDYTDSKPLQRHYLANSYGYMAGGRHPLDPTLPGGAHLVQWVRNHLSSKGDPSDILDTKLRGRVDPTMHEMLQTLAVSFLCVSNKVDERPTMKDVVTMLNEIRPLEKGRP</sequence>
<evidence type="ECO:0000313" key="12">
    <source>
        <dbReference type="EMBL" id="KHN27326.1"/>
    </source>
</evidence>
<keyword evidence="2 12" id="KW-0328">Glycosyltransferase</keyword>
<dbReference type="GO" id="GO:0004672">
    <property type="term" value="F:protein kinase activity"/>
    <property type="evidence" value="ECO:0007669"/>
    <property type="project" value="InterPro"/>
</dbReference>
<proteinExistence type="predicted"/>
<evidence type="ECO:0000256" key="6">
    <source>
        <dbReference type="ARBA" id="ARBA00023034"/>
    </source>
</evidence>
<evidence type="ECO:0000256" key="2">
    <source>
        <dbReference type="ARBA" id="ARBA00022676"/>
    </source>
</evidence>
<evidence type="ECO:0000256" key="9">
    <source>
        <dbReference type="SAM" id="Phobius"/>
    </source>
</evidence>
<dbReference type="GO" id="GO:0000139">
    <property type="term" value="C:Golgi membrane"/>
    <property type="evidence" value="ECO:0007669"/>
    <property type="project" value="UniProtKB-SubCell"/>
</dbReference>
<evidence type="ECO:0000256" key="3">
    <source>
        <dbReference type="ARBA" id="ARBA00022679"/>
    </source>
</evidence>
<dbReference type="InterPro" id="IPR011009">
    <property type="entry name" value="Kinase-like_dom_sf"/>
</dbReference>
<dbReference type="EC" id="2.4.1.32" evidence="12"/>
<dbReference type="InterPro" id="IPR001245">
    <property type="entry name" value="Ser-Thr/Tyr_kinase_cat_dom"/>
</dbReference>
<organism evidence="12">
    <name type="scientific">Glycine soja</name>
    <name type="common">Wild soybean</name>
    <dbReference type="NCBI Taxonomy" id="3848"/>
    <lineage>
        <taxon>Eukaryota</taxon>
        <taxon>Viridiplantae</taxon>
        <taxon>Streptophyta</taxon>
        <taxon>Embryophyta</taxon>
        <taxon>Tracheophyta</taxon>
        <taxon>Spermatophyta</taxon>
        <taxon>Magnoliopsida</taxon>
        <taxon>eudicotyledons</taxon>
        <taxon>Gunneridae</taxon>
        <taxon>Pentapetalae</taxon>
        <taxon>rosids</taxon>
        <taxon>fabids</taxon>
        <taxon>Fabales</taxon>
        <taxon>Fabaceae</taxon>
        <taxon>Papilionoideae</taxon>
        <taxon>50 kb inversion clade</taxon>
        <taxon>NPAAA clade</taxon>
        <taxon>indigoferoid/millettioid clade</taxon>
        <taxon>Phaseoleae</taxon>
        <taxon>Glycine</taxon>
        <taxon>Glycine subgen. Soja</taxon>
    </lineage>
</organism>
<dbReference type="AlphaFoldDB" id="A0A0B2R072"/>
<dbReference type="SUPFAM" id="SSF53448">
    <property type="entry name" value="Nucleotide-diphospho-sugar transferases"/>
    <property type="match status" value="1"/>
</dbReference>
<name>A0A0B2R072_GLYSO</name>
<keyword evidence="5 9" id="KW-1133">Transmembrane helix</keyword>
<keyword evidence="7 9" id="KW-0472">Membrane</keyword>